<evidence type="ECO:0000256" key="10">
    <source>
        <dbReference type="ARBA" id="ARBA00023160"/>
    </source>
</evidence>
<reference evidence="13 14" key="1">
    <citation type="journal article" date="2019" name="Sci. Rep.">
        <title>Extended insight into the Mycobacterium chelonae-abscessus complex through whole genome sequencing of Mycobacterium salmoniphilum outbreak and Mycobacterium salmoniphilum-like strains.</title>
        <authorList>
            <person name="Behra P.R.K."/>
            <person name="Das S."/>
            <person name="Pettersson B.M.F."/>
            <person name="Shirreff L."/>
            <person name="DuCote T."/>
            <person name="Jacobsson K.G."/>
            <person name="Ennis D.G."/>
            <person name="Kirsebom L.A."/>
        </authorList>
    </citation>
    <scope>NUCLEOTIDE SEQUENCE [LARGE SCALE GENOMIC DNA]</scope>
    <source>
        <strain evidence="13 14">CCUG 60884</strain>
    </source>
</reference>
<keyword evidence="7 13" id="KW-0560">Oxidoreductase</keyword>
<feature type="binding site" evidence="11">
    <location>
        <position position="237"/>
    </location>
    <ligand>
        <name>Fe cation</name>
        <dbReference type="ChEBI" id="CHEBI:24875"/>
        <label>2</label>
    </ligand>
</feature>
<keyword evidence="8 11" id="KW-0408">Iron</keyword>
<evidence type="ECO:0000313" key="13">
    <source>
        <dbReference type="EMBL" id="TEA02501.1"/>
    </source>
</evidence>
<dbReference type="InterPro" id="IPR009078">
    <property type="entry name" value="Ferritin-like_SF"/>
</dbReference>
<evidence type="ECO:0000256" key="4">
    <source>
        <dbReference type="ARBA" id="ARBA00022516"/>
    </source>
</evidence>
<evidence type="ECO:0000256" key="12">
    <source>
        <dbReference type="SAM" id="Coils"/>
    </source>
</evidence>
<keyword evidence="6" id="KW-0276">Fatty acid metabolism</keyword>
<evidence type="ECO:0000256" key="9">
    <source>
        <dbReference type="ARBA" id="ARBA00023098"/>
    </source>
</evidence>
<feature type="binding site" evidence="11">
    <location>
        <position position="240"/>
    </location>
    <ligand>
        <name>Fe cation</name>
        <dbReference type="ChEBI" id="CHEBI:24875"/>
        <label>2</label>
    </ligand>
</feature>
<dbReference type="GO" id="GO:0005829">
    <property type="term" value="C:cytosol"/>
    <property type="evidence" value="ECO:0007669"/>
    <property type="project" value="TreeGrafter"/>
</dbReference>
<keyword evidence="5 11" id="KW-0479">Metal-binding</keyword>
<dbReference type="AlphaFoldDB" id="A0A4V3I1P2"/>
<feature type="binding site" evidence="11">
    <location>
        <position position="145"/>
    </location>
    <ligand>
        <name>Fe cation</name>
        <dbReference type="ChEBI" id="CHEBI:24875"/>
        <label>1</label>
    </ligand>
</feature>
<feature type="binding site" evidence="11">
    <location>
        <position position="145"/>
    </location>
    <ligand>
        <name>Fe cation</name>
        <dbReference type="ChEBI" id="CHEBI:24875"/>
        <label>2</label>
    </ligand>
</feature>
<dbReference type="GO" id="GO:0046872">
    <property type="term" value="F:metal ion binding"/>
    <property type="evidence" value="ECO:0007669"/>
    <property type="project" value="UniProtKB-KW"/>
</dbReference>
<comment type="caution">
    <text evidence="13">The sequence shown here is derived from an EMBL/GenBank/DDBJ whole genome shotgun (WGS) entry which is preliminary data.</text>
</comment>
<sequence length="372" mass="42643">MQKEFTDLELMHELEPVVEENVNRHLGVTKDWNPHDYVPWSEGKNYKALGGQDWDPEQSKLSEVAKVAMITNLLTEDNLPSYHREIAMNFTMDGPWGTWVNRWTAEENRHGIAIRDYLVVTRSVDPVDTMDGPWGTWVNRWTAEENRHGIAIRDYLVVTRSVDPVELEKLRVEQMTRGFSPGQNRQGGEEIFAHSLLDSVVYVTFQELATRVSHRNTGKACNEPIADELLKRISTDENLHMIFYRNMVEAALEVSPNQAVKAVHRVLDNFKMPGYTIPGFRRSAVTIATGGVYDPQSHLDEVVLPVLRKWRIFDRTDLSGEGETLREDLDRIVNDLRKTSADFEEVKAKYLERQAKRAERNAAKAAREAVSV</sequence>
<protein>
    <submittedName>
        <fullName evidence="13">Putative acyl-[acyl-carrier-protein] desaturase desA1</fullName>
        <ecNumber evidence="13">1.14.19.-</ecNumber>
    </submittedName>
</protein>
<dbReference type="SUPFAM" id="SSF47240">
    <property type="entry name" value="Ferritin-like"/>
    <property type="match status" value="2"/>
</dbReference>
<evidence type="ECO:0000256" key="5">
    <source>
        <dbReference type="ARBA" id="ARBA00022723"/>
    </source>
</evidence>
<comment type="cofactor">
    <cofactor evidence="1">
        <name>Fe(2+)</name>
        <dbReference type="ChEBI" id="CHEBI:29033"/>
    </cofactor>
</comment>
<evidence type="ECO:0000256" key="7">
    <source>
        <dbReference type="ARBA" id="ARBA00023002"/>
    </source>
</evidence>
<dbReference type="PANTHER" id="PTHR31155">
    <property type="entry name" value="ACYL- ACYL-CARRIER-PROTEIN DESATURASE-RELATED"/>
    <property type="match status" value="1"/>
</dbReference>
<proteinExistence type="inferred from homology"/>
<dbReference type="GO" id="GO:0006633">
    <property type="term" value="P:fatty acid biosynthetic process"/>
    <property type="evidence" value="ECO:0007669"/>
    <property type="project" value="UniProtKB-KW"/>
</dbReference>
<dbReference type="Proteomes" id="UP000294604">
    <property type="component" value="Unassembled WGS sequence"/>
</dbReference>
<evidence type="ECO:0000256" key="2">
    <source>
        <dbReference type="ARBA" id="ARBA00008749"/>
    </source>
</evidence>
<dbReference type="EMBL" id="PECL01000010">
    <property type="protein sequence ID" value="TEA02501.1"/>
    <property type="molecule type" value="Genomic_DNA"/>
</dbReference>
<evidence type="ECO:0000256" key="11">
    <source>
        <dbReference type="PIRSR" id="PIRSR000346-1"/>
    </source>
</evidence>
<organism evidence="13 14">
    <name type="scientific">Mycobacteroides salmoniphilum</name>
    <dbReference type="NCBI Taxonomy" id="404941"/>
    <lineage>
        <taxon>Bacteria</taxon>
        <taxon>Bacillati</taxon>
        <taxon>Actinomycetota</taxon>
        <taxon>Actinomycetes</taxon>
        <taxon>Mycobacteriales</taxon>
        <taxon>Mycobacteriaceae</taxon>
        <taxon>Mycobacteroides</taxon>
    </lineage>
</organism>
<keyword evidence="4" id="KW-0444">Lipid biosynthesis</keyword>
<evidence type="ECO:0000313" key="14">
    <source>
        <dbReference type="Proteomes" id="UP000294604"/>
    </source>
</evidence>
<feature type="binding site" evidence="11">
    <location>
        <position position="148"/>
    </location>
    <ligand>
        <name>Fe cation</name>
        <dbReference type="ChEBI" id="CHEBI:24875"/>
        <label>1</label>
    </ligand>
</feature>
<evidence type="ECO:0000256" key="3">
    <source>
        <dbReference type="ARBA" id="ARBA00011738"/>
    </source>
</evidence>
<dbReference type="Gene3D" id="1.10.620.20">
    <property type="entry name" value="Ribonucleotide Reductase, subunit A"/>
    <property type="match status" value="2"/>
</dbReference>
<dbReference type="STRING" id="404941.GCA_002013645_01902"/>
<evidence type="ECO:0000256" key="8">
    <source>
        <dbReference type="ARBA" id="ARBA00023004"/>
    </source>
</evidence>
<name>A0A4V3I1P2_9MYCO</name>
<comment type="cofactor">
    <cofactor evidence="11">
        <name>Fe cation</name>
        <dbReference type="ChEBI" id="CHEBI:24875"/>
    </cofactor>
    <text evidence="11">Binds 2 iron ions per subunit.</text>
</comment>
<evidence type="ECO:0000256" key="6">
    <source>
        <dbReference type="ARBA" id="ARBA00022832"/>
    </source>
</evidence>
<comment type="subunit">
    <text evidence="3">Homodimer.</text>
</comment>
<feature type="binding site" evidence="11">
    <location>
        <position position="207"/>
    </location>
    <ligand>
        <name>Fe cation</name>
        <dbReference type="ChEBI" id="CHEBI:24875"/>
        <label>2</label>
    </ligand>
</feature>
<keyword evidence="12" id="KW-0175">Coiled coil</keyword>
<dbReference type="Pfam" id="PF03405">
    <property type="entry name" value="FA_desaturase_2"/>
    <property type="match status" value="2"/>
</dbReference>
<comment type="similarity">
    <text evidence="2">Belongs to the fatty acid desaturase type 2 family.</text>
</comment>
<keyword evidence="10" id="KW-0275">Fatty acid biosynthesis</keyword>
<feature type="coiled-coil region" evidence="12">
    <location>
        <begin position="341"/>
        <end position="368"/>
    </location>
</feature>
<feature type="binding site" evidence="11">
    <location>
        <position position="76"/>
    </location>
    <ligand>
        <name>Fe cation</name>
        <dbReference type="ChEBI" id="CHEBI:24875"/>
        <label>1</label>
    </ligand>
</feature>
<evidence type="ECO:0000256" key="1">
    <source>
        <dbReference type="ARBA" id="ARBA00001954"/>
    </source>
</evidence>
<dbReference type="InterPro" id="IPR012348">
    <property type="entry name" value="RNR-like"/>
</dbReference>
<dbReference type="GO" id="GO:0045300">
    <property type="term" value="F:stearoyl-[ACP] desaturase activity"/>
    <property type="evidence" value="ECO:0007669"/>
    <property type="project" value="InterPro"/>
</dbReference>
<dbReference type="EC" id="1.14.19.-" evidence="13"/>
<dbReference type="PANTHER" id="PTHR31155:SF9">
    <property type="entry name" value="STEAROYL-[ACYL-CARRIER-PROTEIN] 9-DESATURASE 7, CHLOROPLASTIC"/>
    <property type="match status" value="1"/>
</dbReference>
<gene>
    <name evidence="13" type="primary">desA1_4</name>
    <name evidence="13" type="ORF">CCUG60884_03634</name>
</gene>
<dbReference type="InterPro" id="IPR005067">
    <property type="entry name" value="Fatty_acid_desaturase-2"/>
</dbReference>
<keyword evidence="9" id="KW-0443">Lipid metabolism</keyword>
<dbReference type="RefSeq" id="WP_234881014.1">
    <property type="nucleotide sequence ID" value="NZ_PECL01000010.1"/>
</dbReference>
<accession>A0A4V3I1P2</accession>
<dbReference type="CDD" id="cd01050">
    <property type="entry name" value="Acyl_ACP_Desat"/>
    <property type="match status" value="1"/>
</dbReference>
<feature type="binding site" evidence="11">
    <location>
        <position position="237"/>
    </location>
    <ligand>
        <name>Fe cation</name>
        <dbReference type="ChEBI" id="CHEBI:24875"/>
        <label>1</label>
    </ligand>
</feature>
<dbReference type="PIRSF" id="PIRSF000346">
    <property type="entry name" value="Dlt9_acylACP_des"/>
    <property type="match status" value="1"/>
</dbReference>